<dbReference type="PANTHER" id="PTHR32305:SF15">
    <property type="entry name" value="PROTEIN RHSA-RELATED"/>
    <property type="match status" value="1"/>
</dbReference>
<dbReference type="Gene3D" id="2.60.40.10">
    <property type="entry name" value="Immunoglobulins"/>
    <property type="match status" value="1"/>
</dbReference>
<dbReference type="InterPro" id="IPR050708">
    <property type="entry name" value="T6SS_VgrG/RHS"/>
</dbReference>
<comment type="caution">
    <text evidence="3">The sequence shown here is derived from an EMBL/GenBank/DDBJ whole genome shotgun (WGS) entry which is preliminary data.</text>
</comment>
<dbReference type="RefSeq" id="WP_378201578.1">
    <property type="nucleotide sequence ID" value="NZ_JBHMBK010000030.1"/>
</dbReference>
<dbReference type="Pfam" id="PF07691">
    <property type="entry name" value="PA14"/>
    <property type="match status" value="2"/>
</dbReference>
<feature type="compositionally biased region" description="Low complexity" evidence="1">
    <location>
        <begin position="21"/>
        <end position="48"/>
    </location>
</feature>
<dbReference type="NCBIfam" id="TIGR01643">
    <property type="entry name" value="YD_repeat_2x"/>
    <property type="match status" value="3"/>
</dbReference>
<dbReference type="PROSITE" id="PS51820">
    <property type="entry name" value="PA14"/>
    <property type="match status" value="2"/>
</dbReference>
<feature type="region of interest" description="Disordered" evidence="1">
    <location>
        <begin position="21"/>
        <end position="73"/>
    </location>
</feature>
<dbReference type="EMBL" id="JBHMBK010000030">
    <property type="protein sequence ID" value="MFB9688837.1"/>
    <property type="molecule type" value="Genomic_DNA"/>
</dbReference>
<dbReference type="InterPro" id="IPR006530">
    <property type="entry name" value="YD"/>
</dbReference>
<dbReference type="InterPro" id="IPR011658">
    <property type="entry name" value="PA14_dom"/>
</dbReference>
<protein>
    <submittedName>
        <fullName evidence="3">PA14 domain-containing protein</fullName>
    </submittedName>
</protein>
<dbReference type="Gene3D" id="2.180.10.10">
    <property type="entry name" value="RHS repeat-associated core"/>
    <property type="match status" value="2"/>
</dbReference>
<keyword evidence="4" id="KW-1185">Reference proteome</keyword>
<evidence type="ECO:0000313" key="4">
    <source>
        <dbReference type="Proteomes" id="UP001589535"/>
    </source>
</evidence>
<proteinExistence type="predicted"/>
<name>A0ABV5UBT7_9PSEU</name>
<dbReference type="InterPro" id="IPR022385">
    <property type="entry name" value="Rhs_assc_core"/>
</dbReference>
<dbReference type="InterPro" id="IPR037524">
    <property type="entry name" value="PA14/GLEYA"/>
</dbReference>
<accession>A0ABV5UBT7</accession>
<dbReference type="SMART" id="SM00758">
    <property type="entry name" value="PA14"/>
    <property type="match status" value="2"/>
</dbReference>
<evidence type="ECO:0000313" key="3">
    <source>
        <dbReference type="EMBL" id="MFB9688837.1"/>
    </source>
</evidence>
<evidence type="ECO:0000259" key="2">
    <source>
        <dbReference type="PROSITE" id="PS51820"/>
    </source>
</evidence>
<feature type="region of interest" description="Disordered" evidence="1">
    <location>
        <begin position="984"/>
        <end position="1010"/>
    </location>
</feature>
<organism evidence="3 4">
    <name type="scientific">Amycolatopsis plumensis</name>
    <dbReference type="NCBI Taxonomy" id="236508"/>
    <lineage>
        <taxon>Bacteria</taxon>
        <taxon>Bacillati</taxon>
        <taxon>Actinomycetota</taxon>
        <taxon>Actinomycetes</taxon>
        <taxon>Pseudonocardiales</taxon>
        <taxon>Pseudonocardiaceae</taxon>
        <taxon>Amycolatopsis</taxon>
    </lineage>
</organism>
<sequence>MVLAAALALGGVEVVAAPAAAAARPVDPREVPVLSSPAQAPRPADPAAGDFTAQARLDGGAGSHFDPQRSKPVNRTMFVTEYENPDGTHSVRQSTAPLNVQDEAGAWQPVDTNLATDATTKRADADHHPLSPSLATKADDPAVLQVESAGHTASLALDAAAPAKAAVKGDSVRYSEVAPGTDLDYEVTPGSVKETIKLKRLPADGRSSWRFKLDTGGLTPRLEKDGAVRLLDARGEAKIVLPPIQTWDSAGGGVTAPAITGGTYRLEQAGKAWWLTVEVDANWLRDPKRVYPVYVDPTFTYGVVEAHVYRTDGYTCDNCGLQIGNSLNRGDSYSRSVFHMDYSPLFGKTVVGARMDVARDTGVVGSVRTHNASLYHASAFNFNGVGGYMASALVGDVGSFAGEGLTGFLRDRVNARDGQVFFMMVGSETPGAWTYKYLNATLTVDTGSAPPAAVLAGPADGTVSTSLTPTLSVNPVADPDGDPVKYCFRVATGSDAKSGVVVESGCLSTPTWTVPAGVLQDGVAYTWQAVTSSGITTTPPPWIGHLKVDQRIGNHGPSPTDDAGPVTVNLANGNVSTSEQTPTFTTVGGNAGLSFTYNSQQVENKGLKASYFADLSHNGIINDAQQPVLVRTEPQVNVDWGTDSPFAPALPADWFVARWEGFFQAPVAGTYQFAGVHDDGGTVWLNGTKVYEVNNASDLNWTQATGVALTAGQRVPIKVESAEMTGAAKMRLFVRTTDNTTVAPQIVPAGWLYTSDLPTLPQGWTLSADLDGDGASYTEAKVTDQNIVLTDATGAKHTWTKKSTGGYTAPSDEDGVLGLDSAGKVTLTDGGQVFVFRADGKLETQSSSTDSRKPAALQNLYDGTPSRLREIKDPVAQRSHVLHYNRAGDDCYGGATPPAGADAAAPAQMLCRITYWDGTETRLWYAQGRLSRIEDPGSEIADYGYDAAGLLISQRAPLVNDWIAADPAARAGLSDVRSEVTYDSASGKPKVTKVTGPAPVPGQPRQANSYRYDPAHRTTFTDVSGLSPAVGFAGRVTYDDADRTLSTTDSAGKTSTQEWSPKDLLLSTTDPAGRKATTVYDYADRPVDSHGPAPASCFAGQLPTGGCGMSHGHNGYDEGINGLAVSWFDNEQLSGVPKSYTTGLGTADGSFAKNWNSDAPTAGIPADHFSLRATGDVVFPAAGDYTLRLLADDGVRMWIDDQIVVDDWRPSSPTWRQAVVHSDAAGQVKRIRIEYYEGEVTAQLELHWTTPSGTQEPVPGAQLRPHYGLKTSTTASESDGLADKIGTTKYGDDGLDPVYGLATSGKASTGGLNIGGSVSREAPGTGYLRKTAKTMATGAKTTYAYYGDTETRINPCAPGTAAINQGGLAKLITAPIPASGKARVDEQVYDASGRVVAEATGGDWTCTSYDARDRTVREQVPASADAPARTITRDYAVGGDPLTTAVTDDKGTVTTTVDLLGRVVAYTDVNGVRTTTGYDKAGRAVTATVTPPNAADQPRTVTSTYDDAGRVLTQQLNGQTLATVTYDNAGELATVTYGNGASLASVTKDNAARMLSLDWRTSDGKSIVSRVGRTSAGTIVDETLGGYDARPNAPNYVYDALGRLTEAYVTGHHYTYDFTSAASATCPAGTQGNAGLNTNRMRLLDQMASGTAETRYCYDAADRLLATEGATALGNFGYDGDGNTTGWTAGDGSVTKLSWDGSGRNTGATTTGPNAAANADIAYTRDATSRIVRRDPRNCDGNTVVRYGYTGEGDSADLTLDIGGRLTSLTLTLPGGVLYTSKAGSDGAFTPSFDHPSVRGDLVLSTDAAGHQASDLRTFDPYGQPLTAGGAVDSQNVPDNSPGSMDYGWLGQHQRPYEHAGALSLVQMGARPYSPLLGRFLSVDPVDGGSANDYDYVAGDPINSVDLDGNSWFSSIVKAVTKVAEVVSWVPGPIGAVASGVAAVGNAVQGNWGAAAQYAASALTGGVSKYVAAGAALVGVAAKVLPRVSSAVRAVRTVAKTKFAPQLFRNKWVGVGSRLFGNKTIAGGREGWLNRHGSRVRIGWSISHLKQLGIKKAGISTFRIGIGKRHYDLFHGHMSFKGKWTG</sequence>
<dbReference type="Pfam" id="PF05593">
    <property type="entry name" value="RHS_repeat"/>
    <property type="match status" value="1"/>
</dbReference>
<dbReference type="NCBIfam" id="TIGR03696">
    <property type="entry name" value="Rhs_assc_core"/>
    <property type="match status" value="1"/>
</dbReference>
<dbReference type="Gene3D" id="3.90.182.10">
    <property type="entry name" value="Toxin - Anthrax Protective Antigen,domain 1"/>
    <property type="match status" value="2"/>
</dbReference>
<dbReference type="SUPFAM" id="SSF56988">
    <property type="entry name" value="Anthrax protective antigen"/>
    <property type="match status" value="2"/>
</dbReference>
<reference evidence="3 4" key="1">
    <citation type="submission" date="2024-09" db="EMBL/GenBank/DDBJ databases">
        <authorList>
            <person name="Sun Q."/>
            <person name="Mori K."/>
        </authorList>
    </citation>
    <scope>NUCLEOTIDE SEQUENCE [LARGE SCALE GENOMIC DNA]</scope>
    <source>
        <strain evidence="3 4">JCM 13852</strain>
    </source>
</reference>
<dbReference type="PANTHER" id="PTHR32305">
    <property type="match status" value="1"/>
</dbReference>
<feature type="domain" description="PA14" evidence="2">
    <location>
        <begin position="602"/>
        <end position="751"/>
    </location>
</feature>
<gene>
    <name evidence="3" type="ORF">ACFFTO_32070</name>
</gene>
<dbReference type="Proteomes" id="UP001589535">
    <property type="component" value="Unassembled WGS sequence"/>
</dbReference>
<feature type="domain" description="PA14" evidence="2">
    <location>
        <begin position="1118"/>
        <end position="1262"/>
    </location>
</feature>
<dbReference type="InterPro" id="IPR031325">
    <property type="entry name" value="RHS_repeat"/>
</dbReference>
<dbReference type="InterPro" id="IPR013783">
    <property type="entry name" value="Ig-like_fold"/>
</dbReference>
<evidence type="ECO:0000256" key="1">
    <source>
        <dbReference type="SAM" id="MobiDB-lite"/>
    </source>
</evidence>